<reference evidence="1 2" key="1">
    <citation type="submission" date="2023-05" db="EMBL/GenBank/DDBJ databases">
        <title>Sequencing and Assembly of Streptomyces sp. NP73.</title>
        <authorList>
            <person name="Konwar A.N."/>
            <person name="Saikia K."/>
            <person name="Thakur D."/>
        </authorList>
    </citation>
    <scope>NUCLEOTIDE SEQUENCE [LARGE SCALE GENOMIC DNA]</scope>
    <source>
        <strain evidence="1 2">NP73</strain>
    </source>
</reference>
<keyword evidence="2" id="KW-1185">Reference proteome</keyword>
<proteinExistence type="predicted"/>
<organism evidence="1 2">
    <name type="scientific">Streptomyces katrae</name>
    <dbReference type="NCBI Taxonomy" id="68223"/>
    <lineage>
        <taxon>Bacteria</taxon>
        <taxon>Bacillati</taxon>
        <taxon>Actinomycetota</taxon>
        <taxon>Actinomycetes</taxon>
        <taxon>Kitasatosporales</taxon>
        <taxon>Streptomycetaceae</taxon>
        <taxon>Streptomyces</taxon>
    </lineage>
</organism>
<gene>
    <name evidence="1" type="ORF">QEZ40_003982</name>
</gene>
<dbReference type="EMBL" id="JASITI010000034">
    <property type="protein sequence ID" value="MDK9498777.1"/>
    <property type="molecule type" value="Genomic_DNA"/>
</dbReference>
<evidence type="ECO:0000313" key="1">
    <source>
        <dbReference type="EMBL" id="MDK9498777.1"/>
    </source>
</evidence>
<comment type="caution">
    <text evidence="1">The sequence shown here is derived from an EMBL/GenBank/DDBJ whole genome shotgun (WGS) entry which is preliminary data.</text>
</comment>
<protein>
    <submittedName>
        <fullName evidence="1">Uncharacterized protein</fullName>
    </submittedName>
</protein>
<evidence type="ECO:0000313" key="2">
    <source>
        <dbReference type="Proteomes" id="UP001223390"/>
    </source>
</evidence>
<name>A0ABT7GYR2_9ACTN</name>
<dbReference type="Proteomes" id="UP001223390">
    <property type="component" value="Unassembled WGS sequence"/>
</dbReference>
<sequence length="61" mass="6842">MDRTGGSQTSWARLGGLCGPTSGIAVWNWSDWYRIGPGESWTLSRACNVRVRGQRVEVRPY</sequence>
<accession>A0ABT7GYR2</accession>
<dbReference type="RefSeq" id="WP_285344883.1">
    <property type="nucleotide sequence ID" value="NZ_JASITI010000034.1"/>
</dbReference>